<feature type="transmembrane region" description="Helical" evidence="1">
    <location>
        <begin position="256"/>
        <end position="276"/>
    </location>
</feature>
<dbReference type="InterPro" id="IPR036047">
    <property type="entry name" value="F-box-like_dom_sf"/>
</dbReference>
<keyword evidence="1" id="KW-0812">Transmembrane</keyword>
<name>A0A423W157_CYTCH</name>
<dbReference type="OrthoDB" id="4759647at2759"/>
<dbReference type="Proteomes" id="UP000284375">
    <property type="component" value="Unassembled WGS sequence"/>
</dbReference>
<evidence type="ECO:0000313" key="3">
    <source>
        <dbReference type="EMBL" id="ROV96940.1"/>
    </source>
</evidence>
<protein>
    <recommendedName>
        <fullName evidence="2">F-box domain-containing protein</fullName>
    </recommendedName>
</protein>
<keyword evidence="1" id="KW-0472">Membrane</keyword>
<dbReference type="AlphaFoldDB" id="A0A423W157"/>
<dbReference type="STRING" id="252740.A0A423W157"/>
<comment type="caution">
    <text evidence="3">The sequence shown here is derived from an EMBL/GenBank/DDBJ whole genome shotgun (WGS) entry which is preliminary data.</text>
</comment>
<feature type="transmembrane region" description="Helical" evidence="1">
    <location>
        <begin position="229"/>
        <end position="250"/>
    </location>
</feature>
<dbReference type="PROSITE" id="PS50181">
    <property type="entry name" value="FBOX"/>
    <property type="match status" value="1"/>
</dbReference>
<keyword evidence="1" id="KW-1133">Transmembrane helix</keyword>
<reference evidence="3 4" key="1">
    <citation type="submission" date="2015-09" db="EMBL/GenBank/DDBJ databases">
        <title>Host preference determinants of Valsa canker pathogens revealed by comparative genomics.</title>
        <authorList>
            <person name="Yin Z."/>
            <person name="Huang L."/>
        </authorList>
    </citation>
    <scope>NUCLEOTIDE SEQUENCE [LARGE SCALE GENOMIC DNA]</scope>
    <source>
        <strain evidence="3 4">YSFL</strain>
    </source>
</reference>
<evidence type="ECO:0000313" key="4">
    <source>
        <dbReference type="Proteomes" id="UP000284375"/>
    </source>
</evidence>
<dbReference type="Gene3D" id="1.20.1280.50">
    <property type="match status" value="1"/>
</dbReference>
<feature type="domain" description="F-box" evidence="2">
    <location>
        <begin position="77"/>
        <end position="126"/>
    </location>
</feature>
<dbReference type="InterPro" id="IPR001810">
    <property type="entry name" value="F-box_dom"/>
</dbReference>
<evidence type="ECO:0000256" key="1">
    <source>
        <dbReference type="SAM" id="Phobius"/>
    </source>
</evidence>
<dbReference type="SUPFAM" id="SSF81383">
    <property type="entry name" value="F-box domain"/>
    <property type="match status" value="1"/>
</dbReference>
<proteinExistence type="predicted"/>
<dbReference type="CDD" id="cd09917">
    <property type="entry name" value="F-box_SF"/>
    <property type="match status" value="1"/>
</dbReference>
<keyword evidence="4" id="KW-1185">Reference proteome</keyword>
<feature type="transmembrane region" description="Helical" evidence="1">
    <location>
        <begin position="288"/>
        <end position="306"/>
    </location>
</feature>
<dbReference type="EMBL" id="LJZO01000018">
    <property type="protein sequence ID" value="ROV96940.1"/>
    <property type="molecule type" value="Genomic_DNA"/>
</dbReference>
<gene>
    <name evidence="3" type="ORF">VSDG_04091</name>
</gene>
<evidence type="ECO:0000259" key="2">
    <source>
        <dbReference type="PROSITE" id="PS50181"/>
    </source>
</evidence>
<accession>A0A423W157</accession>
<organism evidence="3 4">
    <name type="scientific">Cytospora chrysosperma</name>
    <name type="common">Cytospora canker fungus</name>
    <name type="synonym">Sphaeria chrysosperma</name>
    <dbReference type="NCBI Taxonomy" id="252740"/>
    <lineage>
        <taxon>Eukaryota</taxon>
        <taxon>Fungi</taxon>
        <taxon>Dikarya</taxon>
        <taxon>Ascomycota</taxon>
        <taxon>Pezizomycotina</taxon>
        <taxon>Sordariomycetes</taxon>
        <taxon>Sordariomycetidae</taxon>
        <taxon>Diaporthales</taxon>
        <taxon>Cytosporaceae</taxon>
        <taxon>Cytospora</taxon>
    </lineage>
</organism>
<feature type="transmembrane region" description="Helical" evidence="1">
    <location>
        <begin position="318"/>
        <end position="343"/>
    </location>
</feature>
<sequence>MDPNRVASPTAGNTADALPLSQLLSPGRIYMGLSKGLRKTITSIAEPLSSTRSDWDVFESAKAQISGTKKLPSSHEPRNLMNIPPELHVVILQCLDFGDILHLRRTCKYWYNFVTPQLIQSIWGREAFRAILTRHCKVCMRFCPKGATRLCTTPLDPGYPLSSRCVSCTVKARDGTFRLGRTVMLSNSVEYCICRWCGWPVTGTSGSVEYRQFHKICYKKYFLGKLAFFFVRWFHLFIGIVAPALCWHYFRRDKMVLVPTIMAFLMMWLGVFLIGIQPIRVRFYLRDLLIELIILGLWVAPVYSISKRFKDGTNPSQATQATIVFIGLNMLFRLLNVMGNIVFLCRYDWTKHHVPGISTWDRITGPILMVLVMWTWPQCIERTSPRHFPISTVTIGGV</sequence>
<dbReference type="Pfam" id="PF12937">
    <property type="entry name" value="F-box-like"/>
    <property type="match status" value="1"/>
</dbReference>